<sequence length="117" mass="12481">MTTPEPAGSAAIALDEIAPRQCSCGTTRRAFARESGGAVSVHLLQVDKAITHHHRIATEVYVILDGVGEVELDGVRHPAKPMSAFLIPPGTRHRALGDLRALVVCLPAANDADEYFD</sequence>
<dbReference type="Proteomes" id="UP000630887">
    <property type="component" value="Unassembled WGS sequence"/>
</dbReference>
<dbReference type="SUPFAM" id="SSF51182">
    <property type="entry name" value="RmlC-like cupins"/>
    <property type="match status" value="1"/>
</dbReference>
<proteinExistence type="predicted"/>
<accession>A0A8J3L594</accession>
<dbReference type="EMBL" id="BONI01000026">
    <property type="protein sequence ID" value="GIG06675.1"/>
    <property type="molecule type" value="Genomic_DNA"/>
</dbReference>
<reference evidence="2 3" key="1">
    <citation type="submission" date="2021-01" db="EMBL/GenBank/DDBJ databases">
        <title>Whole genome shotgun sequence of Catellatospora coxensis NBRC 107359.</title>
        <authorList>
            <person name="Komaki H."/>
            <person name="Tamura T."/>
        </authorList>
    </citation>
    <scope>NUCLEOTIDE SEQUENCE [LARGE SCALE GENOMIC DNA]</scope>
    <source>
        <strain evidence="2 3">NBRC 107359</strain>
    </source>
</reference>
<evidence type="ECO:0000259" key="1">
    <source>
        <dbReference type="Pfam" id="PF07883"/>
    </source>
</evidence>
<comment type="caution">
    <text evidence="2">The sequence shown here is derived from an EMBL/GenBank/DDBJ whole genome shotgun (WGS) entry which is preliminary data.</text>
</comment>
<dbReference type="InterPro" id="IPR014710">
    <property type="entry name" value="RmlC-like_jellyroll"/>
</dbReference>
<feature type="domain" description="Cupin type-2" evidence="1">
    <location>
        <begin position="49"/>
        <end position="96"/>
    </location>
</feature>
<protein>
    <submittedName>
        <fullName evidence="2">Cupin</fullName>
    </submittedName>
</protein>
<dbReference type="InterPro" id="IPR013096">
    <property type="entry name" value="Cupin_2"/>
</dbReference>
<dbReference type="Gene3D" id="2.60.120.10">
    <property type="entry name" value="Jelly Rolls"/>
    <property type="match status" value="1"/>
</dbReference>
<dbReference type="RefSeq" id="WP_203693041.1">
    <property type="nucleotide sequence ID" value="NZ_BAAALC010000035.1"/>
</dbReference>
<name>A0A8J3L594_9ACTN</name>
<keyword evidence="3" id="KW-1185">Reference proteome</keyword>
<dbReference type="AlphaFoldDB" id="A0A8J3L594"/>
<dbReference type="CDD" id="cd20295">
    <property type="entry name" value="cupin_Pac13-like"/>
    <property type="match status" value="1"/>
</dbReference>
<dbReference type="InterPro" id="IPR011051">
    <property type="entry name" value="RmlC_Cupin_sf"/>
</dbReference>
<evidence type="ECO:0000313" key="3">
    <source>
        <dbReference type="Proteomes" id="UP000630887"/>
    </source>
</evidence>
<gene>
    <name evidence="2" type="ORF">Cco03nite_33750</name>
</gene>
<evidence type="ECO:0000313" key="2">
    <source>
        <dbReference type="EMBL" id="GIG06675.1"/>
    </source>
</evidence>
<dbReference type="Pfam" id="PF07883">
    <property type="entry name" value="Cupin_2"/>
    <property type="match status" value="1"/>
</dbReference>
<organism evidence="2 3">
    <name type="scientific">Catellatospora coxensis</name>
    <dbReference type="NCBI Taxonomy" id="310354"/>
    <lineage>
        <taxon>Bacteria</taxon>
        <taxon>Bacillati</taxon>
        <taxon>Actinomycetota</taxon>
        <taxon>Actinomycetes</taxon>
        <taxon>Micromonosporales</taxon>
        <taxon>Micromonosporaceae</taxon>
        <taxon>Catellatospora</taxon>
    </lineage>
</organism>